<keyword evidence="1" id="KW-1133">Transmembrane helix</keyword>
<reference evidence="3" key="1">
    <citation type="submission" date="2024-06" db="EMBL/GenBank/DDBJ databases">
        <authorList>
            <person name="Ryan C."/>
        </authorList>
    </citation>
    <scope>NUCLEOTIDE SEQUENCE [LARGE SCALE GENOMIC DNA]</scope>
</reference>
<feature type="transmembrane region" description="Helical" evidence="1">
    <location>
        <begin position="124"/>
        <end position="147"/>
    </location>
</feature>
<gene>
    <name evidence="2" type="ORF">URODEC1_LOCUS2563</name>
</gene>
<sequence>MKFEPRRPAAAAAADPCFLLLKQHLQQPPASDGHPRRSSSSWPTAVGLGFLTFNTGMAAHRSRGDIAFVAFSYLDLLALFLCLRWYEGAQPRSPLRRRLKLAVWLLTTALTLAFSSRVAALMPVAAAAVAVWLVAFGTVAGGFYAFFLSSSAATTTCDKIDVLEKIIS</sequence>
<dbReference type="Pfam" id="PF20100">
    <property type="entry name" value="DUF6490"/>
    <property type="match status" value="1"/>
</dbReference>
<proteinExistence type="predicted"/>
<evidence type="ECO:0000313" key="3">
    <source>
        <dbReference type="Proteomes" id="UP001497457"/>
    </source>
</evidence>
<feature type="transmembrane region" description="Helical" evidence="1">
    <location>
        <begin position="98"/>
        <end position="118"/>
    </location>
</feature>
<keyword evidence="1" id="KW-0472">Membrane</keyword>
<keyword evidence="3" id="KW-1185">Reference proteome</keyword>
<evidence type="ECO:0000313" key="2">
    <source>
        <dbReference type="EMBL" id="CAL4889148.1"/>
    </source>
</evidence>
<dbReference type="PANTHER" id="PTHR46610:SF6">
    <property type="entry name" value="OS06G0147100 PROTEIN"/>
    <property type="match status" value="1"/>
</dbReference>
<dbReference type="AlphaFoldDB" id="A0ABC8VEB9"/>
<evidence type="ECO:0000256" key="1">
    <source>
        <dbReference type="SAM" id="Phobius"/>
    </source>
</evidence>
<dbReference type="InterPro" id="IPR045501">
    <property type="entry name" value="DUF6490"/>
</dbReference>
<feature type="transmembrane region" description="Helical" evidence="1">
    <location>
        <begin position="66"/>
        <end position="86"/>
    </location>
</feature>
<keyword evidence="1" id="KW-0812">Transmembrane</keyword>
<accession>A0ABC8VEB9</accession>
<protein>
    <submittedName>
        <fullName evidence="2">Uncharacterized protein</fullName>
    </submittedName>
</protein>
<name>A0ABC8VEB9_9POAL</name>
<dbReference type="EMBL" id="OZ075111">
    <property type="protein sequence ID" value="CAL4889148.1"/>
    <property type="molecule type" value="Genomic_DNA"/>
</dbReference>
<dbReference type="PANTHER" id="PTHR46610">
    <property type="entry name" value="OS05G0181300 PROTEIN"/>
    <property type="match status" value="1"/>
</dbReference>
<organism evidence="2 3">
    <name type="scientific">Urochloa decumbens</name>
    <dbReference type="NCBI Taxonomy" id="240449"/>
    <lineage>
        <taxon>Eukaryota</taxon>
        <taxon>Viridiplantae</taxon>
        <taxon>Streptophyta</taxon>
        <taxon>Embryophyta</taxon>
        <taxon>Tracheophyta</taxon>
        <taxon>Spermatophyta</taxon>
        <taxon>Magnoliopsida</taxon>
        <taxon>Liliopsida</taxon>
        <taxon>Poales</taxon>
        <taxon>Poaceae</taxon>
        <taxon>PACMAD clade</taxon>
        <taxon>Panicoideae</taxon>
        <taxon>Panicodae</taxon>
        <taxon>Paniceae</taxon>
        <taxon>Melinidinae</taxon>
        <taxon>Urochloa</taxon>
    </lineage>
</organism>
<dbReference type="Proteomes" id="UP001497457">
    <property type="component" value="Chromosome 1b"/>
</dbReference>
<reference evidence="2 3" key="2">
    <citation type="submission" date="2024-10" db="EMBL/GenBank/DDBJ databases">
        <authorList>
            <person name="Ryan C."/>
        </authorList>
    </citation>
    <scope>NUCLEOTIDE SEQUENCE [LARGE SCALE GENOMIC DNA]</scope>
</reference>